<sequence length="135" mass="14358">MFENTLLTPYAGGAAHQPIKEDATMTDKTARQAVEDAADALGEALLKAQDDPSALGYEGLARMTLAAGLRSLAEHDAGEARVRRVAAAIYGAMHDTNSEAFAALDESQQSFWYKIARKAVTASDEAAAMQIATNR</sequence>
<dbReference type="EMBL" id="NRRE01000026">
    <property type="protein sequence ID" value="MBK1698075.1"/>
    <property type="molecule type" value="Genomic_DNA"/>
</dbReference>
<organism evidence="1 2">
    <name type="scientific">Rhodovibrio salinarum</name>
    <dbReference type="NCBI Taxonomy" id="1087"/>
    <lineage>
        <taxon>Bacteria</taxon>
        <taxon>Pseudomonadati</taxon>
        <taxon>Pseudomonadota</taxon>
        <taxon>Alphaproteobacteria</taxon>
        <taxon>Rhodospirillales</taxon>
        <taxon>Rhodovibrionaceae</taxon>
        <taxon>Rhodovibrio</taxon>
    </lineage>
</organism>
<comment type="caution">
    <text evidence="1">The sequence shown here is derived from an EMBL/GenBank/DDBJ whole genome shotgun (WGS) entry which is preliminary data.</text>
</comment>
<gene>
    <name evidence="1" type="ORF">CKO21_12575</name>
</gene>
<keyword evidence="2" id="KW-1185">Reference proteome</keyword>
<proteinExistence type="predicted"/>
<reference evidence="1" key="1">
    <citation type="submission" date="2017-08" db="EMBL/GenBank/DDBJ databases">
        <authorList>
            <person name="Imhoff J.F."/>
            <person name="Rahn T."/>
            <person name="Kuenzel S."/>
            <person name="Neulinger S.C."/>
        </authorList>
    </citation>
    <scope>NUCLEOTIDE SEQUENCE</scope>
    <source>
        <strain evidence="1">DSM 9154</strain>
    </source>
</reference>
<accession>A0A934QKA2</accession>
<dbReference type="AlphaFoldDB" id="A0A934QKA2"/>
<dbReference type="Proteomes" id="UP000778970">
    <property type="component" value="Unassembled WGS sequence"/>
</dbReference>
<protein>
    <submittedName>
        <fullName evidence="1">Uncharacterized protein</fullName>
    </submittedName>
</protein>
<evidence type="ECO:0000313" key="1">
    <source>
        <dbReference type="EMBL" id="MBK1698075.1"/>
    </source>
</evidence>
<reference evidence="1" key="2">
    <citation type="journal article" date="2020" name="Microorganisms">
        <title>Osmotic Adaptation and Compatible Solute Biosynthesis of Phototrophic Bacteria as Revealed from Genome Analyses.</title>
        <authorList>
            <person name="Imhoff J.F."/>
            <person name="Rahn T."/>
            <person name="Kunzel S."/>
            <person name="Keller A."/>
            <person name="Neulinger S.C."/>
        </authorList>
    </citation>
    <scope>NUCLEOTIDE SEQUENCE</scope>
    <source>
        <strain evidence="1">DSM 9154</strain>
    </source>
</reference>
<name>A0A934QKA2_9PROT</name>
<evidence type="ECO:0000313" key="2">
    <source>
        <dbReference type="Proteomes" id="UP000778970"/>
    </source>
</evidence>